<dbReference type="EMBL" id="JACHDZ010000001">
    <property type="protein sequence ID" value="MBB5343232.1"/>
    <property type="molecule type" value="Genomic_DNA"/>
</dbReference>
<evidence type="ECO:0000256" key="4">
    <source>
        <dbReference type="ARBA" id="ARBA00023027"/>
    </source>
</evidence>
<dbReference type="InterPro" id="IPR016163">
    <property type="entry name" value="Ald_DH_C"/>
</dbReference>
<organism evidence="9 10">
    <name type="scientific">Tunturiibacter lichenicola</name>
    <dbReference type="NCBI Taxonomy" id="2051959"/>
    <lineage>
        <taxon>Bacteria</taxon>
        <taxon>Pseudomonadati</taxon>
        <taxon>Acidobacteriota</taxon>
        <taxon>Terriglobia</taxon>
        <taxon>Terriglobales</taxon>
        <taxon>Acidobacteriaceae</taxon>
        <taxon>Tunturiibacter</taxon>
    </lineage>
</organism>
<dbReference type="PANTHER" id="PTHR42862:SF1">
    <property type="entry name" value="DELTA-1-PYRROLINE-5-CARBOXYLATE DEHYDROGENASE 2, ISOFORM A-RELATED"/>
    <property type="match status" value="1"/>
</dbReference>
<dbReference type="Gene3D" id="3.40.605.10">
    <property type="entry name" value="Aldehyde Dehydrogenase, Chain A, domain 1"/>
    <property type="match status" value="1"/>
</dbReference>
<evidence type="ECO:0000256" key="5">
    <source>
        <dbReference type="ARBA" id="ARBA00032259"/>
    </source>
</evidence>
<dbReference type="InterPro" id="IPR050485">
    <property type="entry name" value="Proline_metab_enzyme"/>
</dbReference>
<dbReference type="InterPro" id="IPR016162">
    <property type="entry name" value="Ald_DH_N"/>
</dbReference>
<dbReference type="InterPro" id="IPR016160">
    <property type="entry name" value="Ald_DH_CS_CYS"/>
</dbReference>
<dbReference type="GO" id="GO:0003842">
    <property type="term" value="F:L-glutamate gamma-semialdehyde dehydrogenase activity"/>
    <property type="evidence" value="ECO:0007669"/>
    <property type="project" value="UniProtKB-EC"/>
</dbReference>
<sequence length="546" mass="58906">MATMNLTHSAPATLPKTAFSNEPFVDFSTAENKRRMQEALTRVESELGREYDIVIGGKRLKTEGKIVSKNPARPAEVIGIHQRAAAEHVEGAMKAAQTAFLSWSKVPVAERSALLFRAAELIRERSFEFCAWLTFEVGKNWGEADADVGETIDFLEFYGREALRLSEAKTPIQFPGERNQLRYVPLGVGAVIPPWNFPFAIMAGMTAASIVTGNTVILKPSVDAPTIAAKFFELLEEVGLPDGVVNLCPGEGPEFGSEVVAHPQTRFIAFTGSKAVGLEIHESAAKTQPGQRFIKRTILEMGGKDSIIVESDCDLEAAVDGVVASAFGFNGQKCSACSRAIVAADIYDVFCDRLQEKVAKIKTGDPAENVYTGPVISEKSYRKTLDYIEIGKKEGTVLNGGHAIETPGGGYYIAPTVIADVAPTARIALEEIFGPVLAVIKSKNFDDALAIANNTEYGLTGAIYTGSREKLDRAREEFHVGNLYFNRKCTGAMVGAHPFGGFNMSGTDSKAGGPDYLLLFTQAKSIAEKIGHASTAEEKQADQMGM</sequence>
<dbReference type="InterPro" id="IPR016161">
    <property type="entry name" value="Ald_DH/histidinol_DH"/>
</dbReference>
<dbReference type="InterPro" id="IPR005932">
    <property type="entry name" value="RocA"/>
</dbReference>
<evidence type="ECO:0000256" key="2">
    <source>
        <dbReference type="ARBA" id="ARBA00012884"/>
    </source>
</evidence>
<dbReference type="SUPFAM" id="SSF53720">
    <property type="entry name" value="ALDH-like"/>
    <property type="match status" value="1"/>
</dbReference>
<dbReference type="GO" id="GO:0010133">
    <property type="term" value="P:L-proline catabolic process to L-glutamate"/>
    <property type="evidence" value="ECO:0007669"/>
    <property type="project" value="TreeGrafter"/>
</dbReference>
<dbReference type="FunFam" id="3.40.309.10:FF:000005">
    <property type="entry name" value="1-pyrroline-5-carboxylate dehydrogenase 1"/>
    <property type="match status" value="1"/>
</dbReference>
<dbReference type="PANTHER" id="PTHR42862">
    <property type="entry name" value="DELTA-1-PYRROLINE-5-CARBOXYLATE DEHYDROGENASE 1, ISOFORM A-RELATED"/>
    <property type="match status" value="1"/>
</dbReference>
<evidence type="ECO:0000256" key="7">
    <source>
        <dbReference type="ARBA" id="ARBA00061617"/>
    </source>
</evidence>
<dbReference type="Gene3D" id="3.40.309.10">
    <property type="entry name" value="Aldehyde Dehydrogenase, Chain A, domain 2"/>
    <property type="match status" value="1"/>
</dbReference>
<reference evidence="9 10" key="1">
    <citation type="submission" date="2020-08" db="EMBL/GenBank/DDBJ databases">
        <title>Genomic Encyclopedia of Type Strains, Phase IV (KMG-V): Genome sequencing to study the core and pangenomes of soil and plant-associated prokaryotes.</title>
        <authorList>
            <person name="Whitman W."/>
        </authorList>
    </citation>
    <scope>NUCLEOTIDE SEQUENCE [LARGE SCALE GENOMIC DNA]</scope>
    <source>
        <strain evidence="9 10">M8US30</strain>
    </source>
</reference>
<comment type="caution">
    <text evidence="9">The sequence shown here is derived from an EMBL/GenBank/DDBJ whole genome shotgun (WGS) entry which is preliminary data.</text>
</comment>
<dbReference type="AlphaFoldDB" id="A0A7W8N2B5"/>
<evidence type="ECO:0000313" key="9">
    <source>
        <dbReference type="EMBL" id="MBB5343232.1"/>
    </source>
</evidence>
<comment type="pathway">
    <text evidence="1">Amino-acid degradation; L-proline degradation into L-glutamate; L-glutamate from L-proline: step 2/2.</text>
</comment>
<name>A0A7W8N2B5_9BACT</name>
<comment type="similarity">
    <text evidence="7">Belongs to the aldehyde dehydrogenase family. RocA subfamily.</text>
</comment>
<protein>
    <recommendedName>
        <fullName evidence="5">L-glutamate gamma-semialdehyde dehydrogenase</fullName>
        <ecNumber evidence="2">1.2.1.88</ecNumber>
    </recommendedName>
    <alternativeName>
        <fullName evidence="5">L-glutamate gamma-semialdehyde dehydrogenase</fullName>
    </alternativeName>
</protein>
<evidence type="ECO:0000313" key="10">
    <source>
        <dbReference type="Proteomes" id="UP000569092"/>
    </source>
</evidence>
<dbReference type="Pfam" id="PF00171">
    <property type="entry name" value="Aldedh"/>
    <property type="match status" value="1"/>
</dbReference>
<evidence type="ECO:0000256" key="3">
    <source>
        <dbReference type="ARBA" id="ARBA00023002"/>
    </source>
</evidence>
<evidence type="ECO:0000256" key="1">
    <source>
        <dbReference type="ARBA" id="ARBA00004786"/>
    </source>
</evidence>
<dbReference type="PROSITE" id="PS00070">
    <property type="entry name" value="ALDEHYDE_DEHYDR_CYS"/>
    <property type="match status" value="1"/>
</dbReference>
<dbReference type="CDD" id="cd07124">
    <property type="entry name" value="ALDH_PutA-P5CDH-RocA"/>
    <property type="match status" value="1"/>
</dbReference>
<gene>
    <name evidence="9" type="ORF">HDF10_001182</name>
</gene>
<evidence type="ECO:0000256" key="6">
    <source>
        <dbReference type="ARBA" id="ARBA00048142"/>
    </source>
</evidence>
<dbReference type="Proteomes" id="UP000569092">
    <property type="component" value="Unassembled WGS sequence"/>
</dbReference>
<evidence type="ECO:0000259" key="8">
    <source>
        <dbReference type="Pfam" id="PF00171"/>
    </source>
</evidence>
<dbReference type="NCBIfam" id="TIGR01237">
    <property type="entry name" value="D1pyr5carbox2"/>
    <property type="match status" value="1"/>
</dbReference>
<proteinExistence type="inferred from homology"/>
<dbReference type="FunFam" id="3.40.605.10:FF:000045">
    <property type="entry name" value="1-pyrroline-5-carboxylate dehydrogenase 1"/>
    <property type="match status" value="1"/>
</dbReference>
<dbReference type="InterPro" id="IPR015590">
    <property type="entry name" value="Aldehyde_DH_dom"/>
</dbReference>
<dbReference type="GO" id="GO:0004657">
    <property type="term" value="F:proline dehydrogenase activity"/>
    <property type="evidence" value="ECO:0007669"/>
    <property type="project" value="UniProtKB-ARBA"/>
</dbReference>
<keyword evidence="3 9" id="KW-0560">Oxidoreductase</keyword>
<feature type="domain" description="Aldehyde dehydrogenase" evidence="8">
    <location>
        <begin position="64"/>
        <end position="526"/>
    </location>
</feature>
<accession>A0A7W8N2B5</accession>
<keyword evidence="4" id="KW-0520">NAD</keyword>
<comment type="catalytic activity">
    <reaction evidence="6">
        <text>L-glutamate 5-semialdehyde + NAD(+) + H2O = L-glutamate + NADH + 2 H(+)</text>
        <dbReference type="Rhea" id="RHEA:30235"/>
        <dbReference type="ChEBI" id="CHEBI:15377"/>
        <dbReference type="ChEBI" id="CHEBI:15378"/>
        <dbReference type="ChEBI" id="CHEBI:29985"/>
        <dbReference type="ChEBI" id="CHEBI:57540"/>
        <dbReference type="ChEBI" id="CHEBI:57945"/>
        <dbReference type="ChEBI" id="CHEBI:58066"/>
        <dbReference type="EC" id="1.2.1.88"/>
    </reaction>
</comment>
<dbReference type="NCBIfam" id="NF002852">
    <property type="entry name" value="PRK03137.1"/>
    <property type="match status" value="1"/>
</dbReference>
<dbReference type="GO" id="GO:0009898">
    <property type="term" value="C:cytoplasmic side of plasma membrane"/>
    <property type="evidence" value="ECO:0007669"/>
    <property type="project" value="TreeGrafter"/>
</dbReference>
<dbReference type="EC" id="1.2.1.88" evidence="2"/>